<reference evidence="2 3" key="1">
    <citation type="submission" date="2016-06" db="EMBL/GenBank/DDBJ databases">
        <title>Evolution of pathogenesis and genome organization in the Tremellales.</title>
        <authorList>
            <person name="Cuomo C."/>
            <person name="Litvintseva A."/>
            <person name="Heitman J."/>
            <person name="Chen Y."/>
            <person name="Sun S."/>
            <person name="Springer D."/>
            <person name="Dromer F."/>
            <person name="Young S."/>
            <person name="Zeng Q."/>
            <person name="Chapman S."/>
            <person name="Gujja S."/>
            <person name="Saif S."/>
            <person name="Birren B."/>
        </authorList>
    </citation>
    <scope>NUCLEOTIDE SEQUENCE [LARGE SCALE GENOMIC DNA]</scope>
    <source>
        <strain evidence="2 3">CBS 7118</strain>
    </source>
</reference>
<feature type="region of interest" description="Disordered" evidence="1">
    <location>
        <begin position="28"/>
        <end position="80"/>
    </location>
</feature>
<organism evidence="2 3">
    <name type="scientific">Cryptococcus wingfieldii CBS 7118</name>
    <dbReference type="NCBI Taxonomy" id="1295528"/>
    <lineage>
        <taxon>Eukaryota</taxon>
        <taxon>Fungi</taxon>
        <taxon>Dikarya</taxon>
        <taxon>Basidiomycota</taxon>
        <taxon>Agaricomycotina</taxon>
        <taxon>Tremellomycetes</taxon>
        <taxon>Tremellales</taxon>
        <taxon>Cryptococcaceae</taxon>
        <taxon>Cryptococcus</taxon>
    </lineage>
</organism>
<feature type="compositionally biased region" description="Low complexity" evidence="1">
    <location>
        <begin position="488"/>
        <end position="505"/>
    </location>
</feature>
<dbReference type="EMBL" id="AWGH01000009">
    <property type="protein sequence ID" value="ODN98526.1"/>
    <property type="molecule type" value="Genomic_DNA"/>
</dbReference>
<keyword evidence="3" id="KW-1185">Reference proteome</keyword>
<dbReference type="AlphaFoldDB" id="A0A1E3JEJ8"/>
<accession>A0A1E3JEJ8</accession>
<protein>
    <submittedName>
        <fullName evidence="2">Uncharacterized protein</fullName>
    </submittedName>
</protein>
<feature type="compositionally biased region" description="Pro residues" evidence="1">
    <location>
        <begin position="572"/>
        <end position="591"/>
    </location>
</feature>
<dbReference type="GeneID" id="30192985"/>
<sequence length="668" mass="71815">MAINKRKRRASQDTSIKVVIPAPGASLRDSKRAKLAVAEEDGEGEDEDAEGELDEGASEDAHGSDEGPEDAPAGTPLSQQVRQGLSSVIAEMGKTLPSPLDKVLTIWLPPTFAKKKENTLGHLLQQPSLTWETLVDTIHRFSENLLVPVQYPNPVPARASFNIPPPPLPQRYPPHAIYSFCASLYDLLLNVQPAASGGKFDAERWALVQKTTQGGEWFSGVVDVQEASKLVRREGHSSLVDALVGESRLGHTSVVSLHAALGSSSVKVQKLGDSVIRRASLKVDKWKQMKKLRNGSFGSIATGVTIPAVGSKSFTPTFGFTYDSSSATASQGYFSTAEAMHERARHNEWAKRALAHAKEIEEGGWQGIVKEGSEEKATGELSVEEILAENGELIEELQAWQEVRIHRGVQEPTEREELIANELLSSLSRLAGHVPPTDLVPTLAGKIGWSHDAAKRHLSTPSPSIRGTLDPRRPHALHDNTTIRLRTGSAKPASGNGASAGPSASILTNGTPTPPVQSTPLHNSAPSYALPPTAKVNAMPPPLSPQYQSAPPHLLPLNSPHNLPPTVGYPPNRSPAPYRPPPPHTPQPQRSPYPQYASPLPTAPPVMHARSIPPPMPNMPNMPNMVNYMRPGPGPSNLRQSVGHMAGGAPMGMPPHMMYGQPPSNGYM</sequence>
<feature type="compositionally biased region" description="Acidic residues" evidence="1">
    <location>
        <begin position="38"/>
        <end position="58"/>
    </location>
</feature>
<gene>
    <name evidence="2" type="ORF">L198_03772</name>
</gene>
<evidence type="ECO:0000313" key="3">
    <source>
        <dbReference type="Proteomes" id="UP000094819"/>
    </source>
</evidence>
<feature type="compositionally biased region" description="Low complexity" evidence="1">
    <location>
        <begin position="551"/>
        <end position="571"/>
    </location>
</feature>
<dbReference type="OrthoDB" id="2593364at2759"/>
<feature type="compositionally biased region" description="Basic and acidic residues" evidence="1">
    <location>
        <begin position="469"/>
        <end position="478"/>
    </location>
</feature>
<evidence type="ECO:0000313" key="2">
    <source>
        <dbReference type="EMBL" id="ODN98526.1"/>
    </source>
</evidence>
<dbReference type="Proteomes" id="UP000094819">
    <property type="component" value="Unassembled WGS sequence"/>
</dbReference>
<feature type="region of interest" description="Disordered" evidence="1">
    <location>
        <begin position="455"/>
        <end position="610"/>
    </location>
</feature>
<dbReference type="RefSeq" id="XP_019032388.1">
    <property type="nucleotide sequence ID" value="XM_019175898.1"/>
</dbReference>
<evidence type="ECO:0000256" key="1">
    <source>
        <dbReference type="SAM" id="MobiDB-lite"/>
    </source>
</evidence>
<proteinExistence type="predicted"/>
<name>A0A1E3JEJ8_9TREE</name>
<comment type="caution">
    <text evidence="2">The sequence shown here is derived from an EMBL/GenBank/DDBJ whole genome shotgun (WGS) entry which is preliminary data.</text>
</comment>